<dbReference type="OrthoDB" id="25675at2759"/>
<keyword evidence="2" id="KW-1185">Reference proteome</keyword>
<accession>E4XLF8</accession>
<sequence>MAAKVRLMKLKGTAKGPGFVPMSERIYFQIGEKRVFCGLDFTIQRVAGLAECNGLATVNNYELDSETLIRELIDLGILLNGDELLPK</sequence>
<name>E4XLF8_OIKDI</name>
<evidence type="ECO:0000313" key="2">
    <source>
        <dbReference type="Proteomes" id="UP000001307"/>
    </source>
</evidence>
<dbReference type="InParanoid" id="E4XLF8"/>
<gene>
    <name evidence="1" type="ORF">GSOID_T00014544001</name>
</gene>
<reference evidence="1" key="1">
    <citation type="journal article" date="2010" name="Science">
        <title>Plasticity of animal genome architecture unmasked by rapid evolution of a pelagic tunicate.</title>
        <authorList>
            <person name="Denoeud F."/>
            <person name="Henriet S."/>
            <person name="Mungpakdee S."/>
            <person name="Aury J.M."/>
            <person name="Da Silva C."/>
            <person name="Brinkmann H."/>
            <person name="Mikhaleva J."/>
            <person name="Olsen L.C."/>
            <person name="Jubin C."/>
            <person name="Canestro C."/>
            <person name="Bouquet J.M."/>
            <person name="Danks G."/>
            <person name="Poulain J."/>
            <person name="Campsteijn C."/>
            <person name="Adamski M."/>
            <person name="Cross I."/>
            <person name="Yadetie F."/>
            <person name="Muffato M."/>
            <person name="Louis A."/>
            <person name="Butcher S."/>
            <person name="Tsagkogeorga G."/>
            <person name="Konrad A."/>
            <person name="Singh S."/>
            <person name="Jensen M.F."/>
            <person name="Cong E.H."/>
            <person name="Eikeseth-Otteraa H."/>
            <person name="Noel B."/>
            <person name="Anthouard V."/>
            <person name="Porcel B.M."/>
            <person name="Kachouri-Lafond R."/>
            <person name="Nishino A."/>
            <person name="Ugolini M."/>
            <person name="Chourrout P."/>
            <person name="Nishida H."/>
            <person name="Aasland R."/>
            <person name="Huzurbazar S."/>
            <person name="Westhof E."/>
            <person name="Delsuc F."/>
            <person name="Lehrach H."/>
            <person name="Reinhardt R."/>
            <person name="Weissenbach J."/>
            <person name="Roy S.W."/>
            <person name="Artiguenave F."/>
            <person name="Postlethwait J.H."/>
            <person name="Manak J.R."/>
            <person name="Thompson E.M."/>
            <person name="Jaillon O."/>
            <person name="Du Pasquier L."/>
            <person name="Boudinot P."/>
            <person name="Liberles D.A."/>
            <person name="Volff J.N."/>
            <person name="Philippe H."/>
            <person name="Lenhard B."/>
            <person name="Roest Crollius H."/>
            <person name="Wincker P."/>
            <person name="Chourrout D."/>
        </authorList>
    </citation>
    <scope>NUCLEOTIDE SEQUENCE [LARGE SCALE GENOMIC DNA]</scope>
</reference>
<protein>
    <submittedName>
        <fullName evidence="1">Uncharacterized protein</fullName>
    </submittedName>
</protein>
<organism evidence="1">
    <name type="scientific">Oikopleura dioica</name>
    <name type="common">Tunicate</name>
    <dbReference type="NCBI Taxonomy" id="34765"/>
    <lineage>
        <taxon>Eukaryota</taxon>
        <taxon>Metazoa</taxon>
        <taxon>Chordata</taxon>
        <taxon>Tunicata</taxon>
        <taxon>Appendicularia</taxon>
        <taxon>Copelata</taxon>
        <taxon>Oikopleuridae</taxon>
        <taxon>Oikopleura</taxon>
    </lineage>
</organism>
<proteinExistence type="predicted"/>
<dbReference type="Proteomes" id="UP000001307">
    <property type="component" value="Unassembled WGS sequence"/>
</dbReference>
<evidence type="ECO:0000313" key="1">
    <source>
        <dbReference type="EMBL" id="CBY19702.1"/>
    </source>
</evidence>
<dbReference type="AlphaFoldDB" id="E4XLF8"/>
<dbReference type="EMBL" id="FN653070">
    <property type="protein sequence ID" value="CBY19702.1"/>
    <property type="molecule type" value="Genomic_DNA"/>
</dbReference>